<keyword evidence="1" id="KW-0812">Transmembrane</keyword>
<dbReference type="EMBL" id="LAZR01054028">
    <property type="protein sequence ID" value="KKK79434.1"/>
    <property type="molecule type" value="Genomic_DNA"/>
</dbReference>
<keyword evidence="1" id="KW-1133">Transmembrane helix</keyword>
<feature type="transmembrane region" description="Helical" evidence="1">
    <location>
        <begin position="134"/>
        <end position="154"/>
    </location>
</feature>
<organism evidence="2">
    <name type="scientific">marine sediment metagenome</name>
    <dbReference type="NCBI Taxonomy" id="412755"/>
    <lineage>
        <taxon>unclassified sequences</taxon>
        <taxon>metagenomes</taxon>
        <taxon>ecological metagenomes</taxon>
    </lineage>
</organism>
<keyword evidence="1" id="KW-0472">Membrane</keyword>
<proteinExistence type="predicted"/>
<evidence type="ECO:0000256" key="1">
    <source>
        <dbReference type="SAM" id="Phobius"/>
    </source>
</evidence>
<reference evidence="2" key="1">
    <citation type="journal article" date="2015" name="Nature">
        <title>Complex archaea that bridge the gap between prokaryotes and eukaryotes.</title>
        <authorList>
            <person name="Spang A."/>
            <person name="Saw J.H."/>
            <person name="Jorgensen S.L."/>
            <person name="Zaremba-Niedzwiedzka K."/>
            <person name="Martijn J."/>
            <person name="Lind A.E."/>
            <person name="van Eijk R."/>
            <person name="Schleper C."/>
            <person name="Guy L."/>
            <person name="Ettema T.J."/>
        </authorList>
    </citation>
    <scope>NUCLEOTIDE SEQUENCE</scope>
</reference>
<name>A0A0F9ALU8_9ZZZZ</name>
<accession>A0A0F9ALU8</accession>
<comment type="caution">
    <text evidence="2">The sequence shown here is derived from an EMBL/GenBank/DDBJ whole genome shotgun (WGS) entry which is preliminary data.</text>
</comment>
<gene>
    <name evidence="2" type="ORF">LCGC14_2833540</name>
</gene>
<dbReference type="AlphaFoldDB" id="A0A0F9ALU8"/>
<feature type="transmembrane region" description="Helical" evidence="1">
    <location>
        <begin position="103"/>
        <end position="122"/>
    </location>
</feature>
<evidence type="ECO:0000313" key="2">
    <source>
        <dbReference type="EMBL" id="KKK79434.1"/>
    </source>
</evidence>
<feature type="non-terminal residue" evidence="2">
    <location>
        <position position="168"/>
    </location>
</feature>
<sequence>MGIGKSLKALLGSVAPLLGVSLGGPMGGVAMKFLADKFTGGDTGSVEDFLLSANPETLQALKVAELEFKQEMKKLDIDLEQIAADDRSSARDLAKERGITPQVILSVVYTTGYFGVLFMFMTGHLNVPAEYSSMFSGLLGVLSAAQVQIMNFWFGSSSGSKRKTEVIA</sequence>
<protein>
    <submittedName>
        <fullName evidence="2">Uncharacterized protein</fullName>
    </submittedName>
</protein>